<proteinExistence type="predicted"/>
<dbReference type="InterPro" id="IPR007110">
    <property type="entry name" value="Ig-like_dom"/>
</dbReference>
<reference evidence="2" key="1">
    <citation type="submission" date="2023-10" db="EMBL/GenBank/DDBJ databases">
        <title>Genome assemblies of two species of porcelain crab, Petrolisthes cinctipes and Petrolisthes manimaculis (Anomura: Porcellanidae).</title>
        <authorList>
            <person name="Angst P."/>
        </authorList>
    </citation>
    <scope>NUCLEOTIDE SEQUENCE</scope>
    <source>
        <strain evidence="2">PB745_01</strain>
        <tissue evidence="2">Gill</tissue>
    </source>
</reference>
<dbReference type="AlphaFoldDB" id="A0AAE1ETZ6"/>
<feature type="domain" description="Ig-like" evidence="1">
    <location>
        <begin position="4"/>
        <end position="80"/>
    </location>
</feature>
<dbReference type="InterPro" id="IPR036179">
    <property type="entry name" value="Ig-like_dom_sf"/>
</dbReference>
<organism evidence="2 3">
    <name type="scientific">Petrolisthes cinctipes</name>
    <name type="common">Flat porcelain crab</name>
    <dbReference type="NCBI Taxonomy" id="88211"/>
    <lineage>
        <taxon>Eukaryota</taxon>
        <taxon>Metazoa</taxon>
        <taxon>Ecdysozoa</taxon>
        <taxon>Arthropoda</taxon>
        <taxon>Crustacea</taxon>
        <taxon>Multicrustacea</taxon>
        <taxon>Malacostraca</taxon>
        <taxon>Eumalacostraca</taxon>
        <taxon>Eucarida</taxon>
        <taxon>Decapoda</taxon>
        <taxon>Pleocyemata</taxon>
        <taxon>Anomura</taxon>
        <taxon>Galatheoidea</taxon>
        <taxon>Porcellanidae</taxon>
        <taxon>Petrolisthes</taxon>
    </lineage>
</organism>
<dbReference type="SUPFAM" id="SSF48726">
    <property type="entry name" value="Immunoglobulin"/>
    <property type="match status" value="1"/>
</dbReference>
<protein>
    <recommendedName>
        <fullName evidence="1">Ig-like domain-containing protein</fullName>
    </recommendedName>
</protein>
<keyword evidence="3" id="KW-1185">Reference proteome</keyword>
<dbReference type="EMBL" id="JAWQEG010004520">
    <property type="protein sequence ID" value="KAK3861258.1"/>
    <property type="molecule type" value="Genomic_DNA"/>
</dbReference>
<accession>A0AAE1ETZ6</accession>
<dbReference type="Proteomes" id="UP001286313">
    <property type="component" value="Unassembled WGS sequence"/>
</dbReference>
<dbReference type="InterPro" id="IPR013783">
    <property type="entry name" value="Ig-like_fold"/>
</dbReference>
<dbReference type="Gene3D" id="2.60.40.10">
    <property type="entry name" value="Immunoglobulins"/>
    <property type="match status" value="1"/>
</dbReference>
<gene>
    <name evidence="2" type="ORF">Pcinc_032743</name>
</gene>
<dbReference type="PROSITE" id="PS50835">
    <property type="entry name" value="IG_LIKE"/>
    <property type="match status" value="1"/>
</dbReference>
<comment type="caution">
    <text evidence="2">The sequence shown here is derived from an EMBL/GenBank/DDBJ whole genome shotgun (WGS) entry which is preliminary data.</text>
</comment>
<evidence type="ECO:0000313" key="3">
    <source>
        <dbReference type="Proteomes" id="UP001286313"/>
    </source>
</evidence>
<sequence>EPLPSPVIEGSRGEYRVGDEVRLRCVVGGRLPHYSPHPTLTWIIDGSTVRREHVREEPGREAVSLLVPASQLWRKNNNNI</sequence>
<feature type="non-terminal residue" evidence="2">
    <location>
        <position position="1"/>
    </location>
</feature>
<evidence type="ECO:0000259" key="1">
    <source>
        <dbReference type="PROSITE" id="PS50835"/>
    </source>
</evidence>
<evidence type="ECO:0000313" key="2">
    <source>
        <dbReference type="EMBL" id="KAK3861258.1"/>
    </source>
</evidence>
<name>A0AAE1ETZ6_PETCI</name>